<name>A0A8H4PTF5_9HYPO</name>
<protein>
    <recommendedName>
        <fullName evidence="4">Copper transport protein</fullName>
    </recommendedName>
</protein>
<evidence type="ECO:0000313" key="5">
    <source>
        <dbReference type="EMBL" id="KAF4510117.1"/>
    </source>
</evidence>
<evidence type="ECO:0000256" key="3">
    <source>
        <dbReference type="ARBA" id="ARBA00023136"/>
    </source>
</evidence>
<keyword evidence="1 4" id="KW-0812">Transmembrane</keyword>
<comment type="caution">
    <text evidence="5">The sequence shown here is derived from an EMBL/GenBank/DDBJ whole genome shotgun (WGS) entry which is preliminary data.</text>
</comment>
<evidence type="ECO:0000256" key="4">
    <source>
        <dbReference type="RuleBase" id="RU367022"/>
    </source>
</evidence>
<dbReference type="Proteomes" id="UP000557566">
    <property type="component" value="Unassembled WGS sequence"/>
</dbReference>
<evidence type="ECO:0000313" key="6">
    <source>
        <dbReference type="Proteomes" id="UP000557566"/>
    </source>
</evidence>
<dbReference type="PANTHER" id="PTHR12483">
    <property type="entry name" value="SOLUTE CARRIER FAMILY 31 COPPER TRANSPORTERS"/>
    <property type="match status" value="1"/>
</dbReference>
<keyword evidence="4" id="KW-0186">Copper</keyword>
<dbReference type="InterPro" id="IPR007274">
    <property type="entry name" value="Cop_transporter"/>
</dbReference>
<proteinExistence type="inferred from homology"/>
<keyword evidence="2 4" id="KW-1133">Transmembrane helix</keyword>
<keyword evidence="6" id="KW-1185">Reference proteome</keyword>
<comment type="subcellular location">
    <subcellularLocation>
        <location evidence="4">Membrane</location>
        <topology evidence="4">Multi-pass membrane protein</topology>
    </subcellularLocation>
</comment>
<dbReference type="OrthoDB" id="73901at2759"/>
<keyword evidence="4" id="KW-0813">Transport</keyword>
<dbReference type="AlphaFoldDB" id="A0A8H4PTF5"/>
<keyword evidence="3 4" id="KW-0472">Membrane</keyword>
<accession>A0A8H4PTF5</accession>
<reference evidence="5 6" key="1">
    <citation type="journal article" date="2020" name="Genome Biol. Evol.">
        <title>A new high-quality draft genome assembly of the Chinese cordyceps Ophiocordyceps sinensis.</title>
        <authorList>
            <person name="Shu R."/>
            <person name="Zhang J."/>
            <person name="Meng Q."/>
            <person name="Zhang H."/>
            <person name="Zhou G."/>
            <person name="Li M."/>
            <person name="Wu P."/>
            <person name="Zhao Y."/>
            <person name="Chen C."/>
            <person name="Qin Q."/>
        </authorList>
    </citation>
    <scope>NUCLEOTIDE SEQUENCE [LARGE SCALE GENOMIC DNA]</scope>
    <source>
        <strain evidence="5 6">IOZ07</strain>
    </source>
</reference>
<dbReference type="GO" id="GO:0005375">
    <property type="term" value="F:copper ion transmembrane transporter activity"/>
    <property type="evidence" value="ECO:0007669"/>
    <property type="project" value="UniProtKB-UniRule"/>
</dbReference>
<dbReference type="GO" id="GO:0005886">
    <property type="term" value="C:plasma membrane"/>
    <property type="evidence" value="ECO:0007669"/>
    <property type="project" value="TreeGrafter"/>
</dbReference>
<feature type="transmembrane region" description="Helical" evidence="4">
    <location>
        <begin position="66"/>
        <end position="86"/>
    </location>
</feature>
<sequence>MSLLFPRHGGDHADMDMASTTLAAAAAAAPGGHGHDSMGPTTMQMIFQTNMETALYANSWTPRNPGAYAATCIFLMALAVVARLLLAAKSIQEARWLDRDANRRYVASNGRMQLAEYITRDPDAKQMTLSENGVEESVVVVGRKGAVAPPWRFSVDPVRALMDTVLAGVGYLLMLAVMTMNLGYFLSVLAGVFAGSLAVGRYSAGALRPPERHTQSFSPQSQPRLVHALDTFFIVLGSGLESGEYKFC</sequence>
<evidence type="ECO:0000256" key="2">
    <source>
        <dbReference type="ARBA" id="ARBA00022989"/>
    </source>
</evidence>
<dbReference type="Pfam" id="PF04145">
    <property type="entry name" value="Ctr"/>
    <property type="match status" value="1"/>
</dbReference>
<dbReference type="PANTHER" id="PTHR12483:SF120">
    <property type="entry name" value="HIGH-AFFINITY COPPER TRANSPORTER CTRA2"/>
    <property type="match status" value="1"/>
</dbReference>
<organism evidence="5 6">
    <name type="scientific">Ophiocordyceps sinensis</name>
    <dbReference type="NCBI Taxonomy" id="72228"/>
    <lineage>
        <taxon>Eukaryota</taxon>
        <taxon>Fungi</taxon>
        <taxon>Dikarya</taxon>
        <taxon>Ascomycota</taxon>
        <taxon>Pezizomycotina</taxon>
        <taxon>Sordariomycetes</taxon>
        <taxon>Hypocreomycetidae</taxon>
        <taxon>Hypocreales</taxon>
        <taxon>Ophiocordycipitaceae</taxon>
        <taxon>Ophiocordyceps</taxon>
    </lineage>
</organism>
<keyword evidence="4" id="KW-0406">Ion transport</keyword>
<comment type="similarity">
    <text evidence="4">Belongs to the copper transporter (Ctr) (TC 1.A.56) family. SLC31A subfamily.</text>
</comment>
<keyword evidence="4" id="KW-0187">Copper transport</keyword>
<dbReference type="EMBL" id="JAAVMX010000003">
    <property type="protein sequence ID" value="KAF4510117.1"/>
    <property type="molecule type" value="Genomic_DNA"/>
</dbReference>
<evidence type="ECO:0000256" key="1">
    <source>
        <dbReference type="ARBA" id="ARBA00022692"/>
    </source>
</evidence>
<gene>
    <name evidence="5" type="ORF">G6O67_002033</name>
</gene>